<dbReference type="SUPFAM" id="SSF81345">
    <property type="entry name" value="ABC transporter involved in vitamin B12 uptake, BtuC"/>
    <property type="match status" value="1"/>
</dbReference>
<dbReference type="PANTHER" id="PTHR30477:SF0">
    <property type="entry name" value="METAL TRANSPORT SYSTEM MEMBRANE PROTEIN TM_0125-RELATED"/>
    <property type="match status" value="1"/>
</dbReference>
<sequence>MFEFFSLPFMQRALIAGILVGFLASYYGVFVVQRGLGFLGSGLAHAAFGGVALGILLDKEPLMIAVPFTILVALGITYVKDKTNLAGDTTIGIFFSVSMALGIIFIFMKRQYTSDAFNYLFGSILAVSVTDVIAPAILIFITILFSPFWKRWAYSSFDRELAQADRVPVQFDDYILSVLIAVTIVVSIKVVGIVLIAAFLVIPPATSRLVNKSFSKMTVYSIVFGISTAVVGLWISYYLDVPSGATIILLQAFLFFVVMSVKKLYQN</sequence>
<keyword evidence="6" id="KW-0813">Transport</keyword>
<dbReference type="Pfam" id="PF00950">
    <property type="entry name" value="ABC-3"/>
    <property type="match status" value="1"/>
</dbReference>
<feature type="transmembrane region" description="Helical" evidence="7">
    <location>
        <begin position="241"/>
        <end position="261"/>
    </location>
</feature>
<evidence type="ECO:0000256" key="6">
    <source>
        <dbReference type="RuleBase" id="RU003943"/>
    </source>
</evidence>
<comment type="caution">
    <text evidence="8">The sequence shown here is derived from an EMBL/GenBank/DDBJ whole genome shotgun (WGS) entry which is preliminary data.</text>
</comment>
<dbReference type="PANTHER" id="PTHR30477">
    <property type="entry name" value="ABC-TRANSPORTER METAL-BINDING PROTEIN"/>
    <property type="match status" value="1"/>
</dbReference>
<evidence type="ECO:0000256" key="2">
    <source>
        <dbReference type="ARBA" id="ARBA00008034"/>
    </source>
</evidence>
<gene>
    <name evidence="8" type="ORF">ENS31_13690</name>
</gene>
<protein>
    <submittedName>
        <fullName evidence="8">Metal ABC transporter permease</fullName>
    </submittedName>
</protein>
<keyword evidence="3 6" id="KW-0812">Transmembrane</keyword>
<dbReference type="GO" id="GO:0043190">
    <property type="term" value="C:ATP-binding cassette (ABC) transporter complex"/>
    <property type="evidence" value="ECO:0007669"/>
    <property type="project" value="InterPro"/>
</dbReference>
<feature type="transmembrane region" description="Helical" evidence="7">
    <location>
        <begin position="62"/>
        <end position="79"/>
    </location>
</feature>
<evidence type="ECO:0000256" key="7">
    <source>
        <dbReference type="SAM" id="Phobius"/>
    </source>
</evidence>
<feature type="transmembrane region" description="Helical" evidence="7">
    <location>
        <begin position="120"/>
        <end position="145"/>
    </location>
</feature>
<accession>A0A7V2ZMB3</accession>
<reference evidence="8" key="1">
    <citation type="journal article" date="2020" name="mSystems">
        <title>Genome- and Community-Level Interaction Insights into Carbon Utilization and Element Cycling Functions of Hydrothermarchaeota in Hydrothermal Sediment.</title>
        <authorList>
            <person name="Zhou Z."/>
            <person name="Liu Y."/>
            <person name="Xu W."/>
            <person name="Pan J."/>
            <person name="Luo Z.H."/>
            <person name="Li M."/>
        </authorList>
    </citation>
    <scope>NUCLEOTIDE SEQUENCE [LARGE SCALE GENOMIC DNA]</scope>
    <source>
        <strain evidence="8">SpSt-479</strain>
    </source>
</reference>
<evidence type="ECO:0000256" key="4">
    <source>
        <dbReference type="ARBA" id="ARBA00022989"/>
    </source>
</evidence>
<dbReference type="AlphaFoldDB" id="A0A7V2ZMB3"/>
<comment type="subcellular location">
    <subcellularLocation>
        <location evidence="6">Cell membrane</location>
        <topology evidence="6">Multi-pass membrane protein</topology>
    </subcellularLocation>
    <subcellularLocation>
        <location evidence="1">Membrane</location>
        <topology evidence="1">Multi-pass membrane protein</topology>
    </subcellularLocation>
</comment>
<feature type="transmembrane region" description="Helical" evidence="7">
    <location>
        <begin position="174"/>
        <end position="202"/>
    </location>
</feature>
<dbReference type="InterPro" id="IPR037294">
    <property type="entry name" value="ABC_BtuC-like"/>
</dbReference>
<evidence type="ECO:0000256" key="5">
    <source>
        <dbReference type="ARBA" id="ARBA00023136"/>
    </source>
</evidence>
<organism evidence="8">
    <name type="scientific">Ignavibacterium album</name>
    <dbReference type="NCBI Taxonomy" id="591197"/>
    <lineage>
        <taxon>Bacteria</taxon>
        <taxon>Pseudomonadati</taxon>
        <taxon>Ignavibacteriota</taxon>
        <taxon>Ignavibacteria</taxon>
        <taxon>Ignavibacteriales</taxon>
        <taxon>Ignavibacteriaceae</taxon>
        <taxon>Ignavibacterium</taxon>
    </lineage>
</organism>
<keyword evidence="4 7" id="KW-1133">Transmembrane helix</keyword>
<dbReference type="GO" id="GO:0055085">
    <property type="term" value="P:transmembrane transport"/>
    <property type="evidence" value="ECO:0007669"/>
    <property type="project" value="InterPro"/>
</dbReference>
<dbReference type="CDD" id="cd06550">
    <property type="entry name" value="TM_ABC_iron-siderophores_like"/>
    <property type="match status" value="1"/>
</dbReference>
<evidence type="ECO:0000256" key="1">
    <source>
        <dbReference type="ARBA" id="ARBA00004141"/>
    </source>
</evidence>
<dbReference type="InterPro" id="IPR001626">
    <property type="entry name" value="ABC_TroCD"/>
</dbReference>
<dbReference type="EMBL" id="DSUJ01000011">
    <property type="protein sequence ID" value="HFI92565.1"/>
    <property type="molecule type" value="Genomic_DNA"/>
</dbReference>
<dbReference type="GO" id="GO:0010043">
    <property type="term" value="P:response to zinc ion"/>
    <property type="evidence" value="ECO:0007669"/>
    <property type="project" value="TreeGrafter"/>
</dbReference>
<feature type="transmembrane region" description="Helical" evidence="7">
    <location>
        <begin position="91"/>
        <end position="108"/>
    </location>
</feature>
<feature type="transmembrane region" description="Helical" evidence="7">
    <location>
        <begin position="36"/>
        <end position="57"/>
    </location>
</feature>
<evidence type="ECO:0000256" key="3">
    <source>
        <dbReference type="ARBA" id="ARBA00022692"/>
    </source>
</evidence>
<dbReference type="Gene3D" id="1.10.3470.10">
    <property type="entry name" value="ABC transporter involved in vitamin B12 uptake, BtuC"/>
    <property type="match status" value="1"/>
</dbReference>
<name>A0A7V2ZMB3_9BACT</name>
<evidence type="ECO:0000313" key="8">
    <source>
        <dbReference type="EMBL" id="HFI92565.1"/>
    </source>
</evidence>
<comment type="similarity">
    <text evidence="2 6">Belongs to the ABC-3 integral membrane protein family.</text>
</comment>
<keyword evidence="5 7" id="KW-0472">Membrane</keyword>
<feature type="transmembrane region" description="Helical" evidence="7">
    <location>
        <begin position="214"/>
        <end position="235"/>
    </location>
</feature>
<feature type="transmembrane region" description="Helical" evidence="7">
    <location>
        <begin position="12"/>
        <end position="30"/>
    </location>
</feature>
<proteinExistence type="inferred from homology"/>
<dbReference type="RefSeq" id="WP_304143324.1">
    <property type="nucleotide sequence ID" value="NZ_JAOAIE010000024.1"/>
</dbReference>